<reference evidence="2" key="1">
    <citation type="submission" date="2020-10" db="EMBL/GenBank/DDBJ databases">
        <title>Bacterium isolated from coastal waters sediment.</title>
        <authorList>
            <person name="Chen R.-J."/>
            <person name="Lu D.-C."/>
            <person name="Zhu K.-L."/>
            <person name="Du Z.-J."/>
        </authorList>
    </citation>
    <scope>NUCLEOTIDE SEQUENCE</scope>
    <source>
        <strain evidence="2">N1Y112</strain>
    </source>
</reference>
<dbReference type="SUPFAM" id="SSF50800">
    <property type="entry name" value="PK beta-barrel domain-like"/>
    <property type="match status" value="1"/>
</dbReference>
<dbReference type="PANTHER" id="PTHR14237">
    <property type="entry name" value="MOLYBDOPTERIN COFACTOR SULFURASE MOSC"/>
    <property type="match status" value="1"/>
</dbReference>
<dbReference type="Pfam" id="PF03473">
    <property type="entry name" value="MOSC"/>
    <property type="match status" value="1"/>
</dbReference>
<dbReference type="Pfam" id="PF03476">
    <property type="entry name" value="MOSC_N"/>
    <property type="match status" value="1"/>
</dbReference>
<accession>A0A8J7KBP3</accession>
<dbReference type="GO" id="GO:0030170">
    <property type="term" value="F:pyridoxal phosphate binding"/>
    <property type="evidence" value="ECO:0007669"/>
    <property type="project" value="InterPro"/>
</dbReference>
<proteinExistence type="predicted"/>
<dbReference type="Proteomes" id="UP000640333">
    <property type="component" value="Unassembled WGS sequence"/>
</dbReference>
<dbReference type="AlphaFoldDB" id="A0A8J7KBP3"/>
<comment type="caution">
    <text evidence="2">The sequence shown here is derived from an EMBL/GenBank/DDBJ whole genome shotgun (WGS) entry which is preliminary data.</text>
</comment>
<feature type="domain" description="MOSC" evidence="1">
    <location>
        <begin position="120"/>
        <end position="265"/>
    </location>
</feature>
<dbReference type="PANTHER" id="PTHR14237:SF19">
    <property type="entry name" value="MITOCHONDRIAL AMIDOXIME REDUCING COMPONENT 1"/>
    <property type="match status" value="1"/>
</dbReference>
<dbReference type="InterPro" id="IPR005302">
    <property type="entry name" value="MoCF_Sase_C"/>
</dbReference>
<dbReference type="EMBL" id="JADEYS010000025">
    <property type="protein sequence ID" value="MBE9399331.1"/>
    <property type="molecule type" value="Genomic_DNA"/>
</dbReference>
<dbReference type="InterPro" id="IPR011037">
    <property type="entry name" value="Pyrv_Knase-like_insert_dom_sf"/>
</dbReference>
<organism evidence="2 3">
    <name type="scientific">Pontibacterium sinense</name>
    <dbReference type="NCBI Taxonomy" id="2781979"/>
    <lineage>
        <taxon>Bacteria</taxon>
        <taxon>Pseudomonadati</taxon>
        <taxon>Pseudomonadota</taxon>
        <taxon>Gammaproteobacteria</taxon>
        <taxon>Oceanospirillales</taxon>
        <taxon>Oceanospirillaceae</taxon>
        <taxon>Pontibacterium</taxon>
    </lineage>
</organism>
<dbReference type="GO" id="GO:0030151">
    <property type="term" value="F:molybdenum ion binding"/>
    <property type="evidence" value="ECO:0007669"/>
    <property type="project" value="InterPro"/>
</dbReference>
<dbReference type="GO" id="GO:0003824">
    <property type="term" value="F:catalytic activity"/>
    <property type="evidence" value="ECO:0007669"/>
    <property type="project" value="InterPro"/>
</dbReference>
<dbReference type="InterPro" id="IPR005303">
    <property type="entry name" value="MOCOS_middle"/>
</dbReference>
<dbReference type="SUPFAM" id="SSF141673">
    <property type="entry name" value="MOSC N-terminal domain-like"/>
    <property type="match status" value="1"/>
</dbReference>
<dbReference type="RefSeq" id="WP_193955026.1">
    <property type="nucleotide sequence ID" value="NZ_JADEYS010000025.1"/>
</dbReference>
<evidence type="ECO:0000259" key="1">
    <source>
        <dbReference type="PROSITE" id="PS51340"/>
    </source>
</evidence>
<dbReference type="PROSITE" id="PS51340">
    <property type="entry name" value="MOSC"/>
    <property type="match status" value="1"/>
</dbReference>
<gene>
    <name evidence="2" type="ORF">IOQ59_18880</name>
</gene>
<sequence length="266" mass="30163">MSDINLSAINVYPIKSTAGIALDRSYVETSGLSFDRRFILSDPAGDFISARKYPQMLHFRTALLPDGLYVIAPDGDSIAIHIPEFFQNYRQVNVWGTEINAQLCGMQFDEWFSNKLDVECQLLYFGEQSERGTPRFPEKPVSFADGYPLLLISEASLEDLSQRADKQFDMRQFRPNIVVEGCTPFAEDGWNAIKIGEVIFDVVKPCTRCVMTTYHPDTLERMLKSEPLKTLASYRRNDKGEVEFGQNIIPRNEGIIQTGDQIELIG</sequence>
<keyword evidence="3" id="KW-1185">Reference proteome</keyword>
<evidence type="ECO:0000313" key="3">
    <source>
        <dbReference type="Proteomes" id="UP000640333"/>
    </source>
</evidence>
<protein>
    <submittedName>
        <fullName evidence="2">MOSC domain-containing protein</fullName>
    </submittedName>
</protein>
<evidence type="ECO:0000313" key="2">
    <source>
        <dbReference type="EMBL" id="MBE9399331.1"/>
    </source>
</evidence>
<name>A0A8J7KBP3_9GAMM</name>